<feature type="non-terminal residue" evidence="7">
    <location>
        <position position="1"/>
    </location>
</feature>
<proteinExistence type="evidence at transcript level"/>
<evidence type="ECO:0000256" key="5">
    <source>
        <dbReference type="SAM" id="Phobius"/>
    </source>
</evidence>
<reference evidence="7" key="1">
    <citation type="submission" date="2005-05" db="EMBL/GenBank/DDBJ databases">
        <authorList>
            <person name="Stapleton M."/>
            <person name="Carlson J."/>
            <person name="Chavez C."/>
            <person name="Frise E."/>
            <person name="George R."/>
            <person name="Pacleb J."/>
            <person name="Park S."/>
            <person name="Wan K."/>
            <person name="Yu C."/>
            <person name="Celniker S."/>
        </authorList>
    </citation>
    <scope>NUCLEOTIDE SEQUENCE</scope>
</reference>
<sequence length="543" mass="61346">NVEMPPRDCEKYENFLLFIGDFGPFQKRLLFWMMPAAFLFAFTYFGQIFMILLPKNHWCRVRELEGLPESEQKNRGIPKKQDGSFENCFMYNVPYDSNATNDANQTRSPIPCNNGWIYDRKEVPYESIATEYNWVCDKRDFGTYSVVVYFVGCIVGCLCFGFITDHSGRLPALFLANSCSMIGGCVSVVCKDFPCFAASRFVAGLSMNYCFVPIYILTLENVGIKYRTLVGNLALTFFFTLGACLLPWLAYVISNWRHYAMVVALPIVFMILTSLLAPESPSWLMSVGKVDRCIEVMKEAAKANGKIISEEVWSEMRECYELKFANEQLGKQYTSLDLFKTFPRLVVLTILIVTWMTVALAYDAHVRVVEILDTDIFITFSLSSLVEIPAGIVPMLLLDRIGRKPMMSAVMLLCAASSLFVGILKGHWNASTAAIAARFFATMAYNVGQQWASEILPTVLRGQGLAIINIMGQMGALLSPLVLSTHRYYRPLPMFIITLVSVIGALIILFLPETKGATMPQTLDEAEKRWTLRCRDRKINEDL</sequence>
<feature type="domain" description="Major facilitator superfamily (MFS) profile" evidence="6">
    <location>
        <begin position="33"/>
        <end position="516"/>
    </location>
</feature>
<feature type="transmembrane region" description="Helical" evidence="5">
    <location>
        <begin position="197"/>
        <end position="217"/>
    </location>
</feature>
<dbReference type="Pfam" id="PF07690">
    <property type="entry name" value="MFS_1"/>
    <property type="match status" value="1"/>
</dbReference>
<feature type="transmembrane region" description="Helical" evidence="5">
    <location>
        <begin position="141"/>
        <end position="163"/>
    </location>
</feature>
<gene>
    <name evidence="7" type="primary">CG5592</name>
</gene>
<dbReference type="InterPro" id="IPR036259">
    <property type="entry name" value="MFS_trans_sf"/>
</dbReference>
<keyword evidence="3 5" id="KW-1133">Transmembrane helix</keyword>
<evidence type="ECO:0000256" key="3">
    <source>
        <dbReference type="ARBA" id="ARBA00022989"/>
    </source>
</evidence>
<keyword evidence="2 5" id="KW-0812">Transmembrane</keyword>
<dbReference type="OrthoDB" id="6884957at2759"/>
<dbReference type="CDD" id="cd17317">
    <property type="entry name" value="MFS_SLC22"/>
    <property type="match status" value="1"/>
</dbReference>
<protein>
    <submittedName>
        <fullName evidence="7">IP12546p</fullName>
    </submittedName>
</protein>
<dbReference type="InterPro" id="IPR005828">
    <property type="entry name" value="MFS_sugar_transport-like"/>
</dbReference>
<dbReference type="InterPro" id="IPR011701">
    <property type="entry name" value="MFS"/>
</dbReference>
<dbReference type="Bgee" id="FBgn0035645">
    <property type="expression patterns" value="Expressed in testis and 2 other cell types or tissues"/>
</dbReference>
<name>Q4V4V9_DROME</name>
<evidence type="ECO:0000256" key="2">
    <source>
        <dbReference type="ARBA" id="ARBA00022692"/>
    </source>
</evidence>
<dbReference type="VEuPathDB" id="VectorBase:FBgn0035645"/>
<accession>Q4V4V9</accession>
<evidence type="ECO:0000256" key="1">
    <source>
        <dbReference type="ARBA" id="ARBA00004141"/>
    </source>
</evidence>
<dbReference type="GO" id="GO:0022857">
    <property type="term" value="F:transmembrane transporter activity"/>
    <property type="evidence" value="ECO:0007669"/>
    <property type="project" value="InterPro"/>
</dbReference>
<evidence type="ECO:0000313" key="7">
    <source>
        <dbReference type="EMBL" id="AAY55313.1"/>
    </source>
</evidence>
<dbReference type="PANTHER" id="PTHR24064">
    <property type="entry name" value="SOLUTE CARRIER FAMILY 22 MEMBER"/>
    <property type="match status" value="1"/>
</dbReference>
<dbReference type="PROSITE" id="PS50850">
    <property type="entry name" value="MFS"/>
    <property type="match status" value="1"/>
</dbReference>
<dbReference type="EMBL" id="BT022897">
    <property type="protein sequence ID" value="AAY55313.1"/>
    <property type="molecule type" value="mRNA"/>
</dbReference>
<dbReference type="HOGENOM" id="CLU_001265_33_4_1"/>
<evidence type="ECO:0000256" key="4">
    <source>
        <dbReference type="ARBA" id="ARBA00023136"/>
    </source>
</evidence>
<dbReference type="Gene3D" id="1.20.1250.20">
    <property type="entry name" value="MFS general substrate transporter like domains"/>
    <property type="match status" value="1"/>
</dbReference>
<dbReference type="SUPFAM" id="SSF103473">
    <property type="entry name" value="MFS general substrate transporter"/>
    <property type="match status" value="1"/>
</dbReference>
<feature type="transmembrane region" description="Helical" evidence="5">
    <location>
        <begin position="229"/>
        <end position="253"/>
    </location>
</feature>
<feature type="transmembrane region" description="Helical" evidence="5">
    <location>
        <begin position="405"/>
        <end position="424"/>
    </location>
</feature>
<comment type="subcellular location">
    <subcellularLocation>
        <location evidence="1">Membrane</location>
        <topology evidence="1">Multi-pass membrane protein</topology>
    </subcellularLocation>
</comment>
<feature type="transmembrane region" description="Helical" evidence="5">
    <location>
        <begin position="488"/>
        <end position="511"/>
    </location>
</feature>
<feature type="transmembrane region" description="Helical" evidence="5">
    <location>
        <begin position="29"/>
        <end position="53"/>
    </location>
</feature>
<dbReference type="AlphaFoldDB" id="Q4V4V9"/>
<feature type="transmembrane region" description="Helical" evidence="5">
    <location>
        <begin position="259"/>
        <end position="277"/>
    </location>
</feature>
<organism evidence="7">
    <name type="scientific">Drosophila melanogaster</name>
    <name type="common">Fruit fly</name>
    <dbReference type="NCBI Taxonomy" id="7227"/>
    <lineage>
        <taxon>Eukaryota</taxon>
        <taxon>Metazoa</taxon>
        <taxon>Ecdysozoa</taxon>
        <taxon>Arthropoda</taxon>
        <taxon>Hexapoda</taxon>
        <taxon>Insecta</taxon>
        <taxon>Pterygota</taxon>
        <taxon>Neoptera</taxon>
        <taxon>Endopterygota</taxon>
        <taxon>Diptera</taxon>
        <taxon>Brachycera</taxon>
        <taxon>Muscomorpha</taxon>
        <taxon>Ephydroidea</taxon>
        <taxon>Drosophilidae</taxon>
        <taxon>Drosophila</taxon>
        <taxon>Sophophora</taxon>
    </lineage>
</organism>
<dbReference type="Pfam" id="PF00083">
    <property type="entry name" value="Sugar_tr"/>
    <property type="match status" value="1"/>
</dbReference>
<dbReference type="ExpressionAtlas" id="Q4V4V9">
    <property type="expression patterns" value="differential"/>
</dbReference>
<evidence type="ECO:0000259" key="6">
    <source>
        <dbReference type="PROSITE" id="PS50850"/>
    </source>
</evidence>
<dbReference type="GO" id="GO:0016020">
    <property type="term" value="C:membrane"/>
    <property type="evidence" value="ECO:0007669"/>
    <property type="project" value="UniProtKB-SubCell"/>
</dbReference>
<feature type="transmembrane region" description="Helical" evidence="5">
    <location>
        <begin position="376"/>
        <end position="398"/>
    </location>
</feature>
<dbReference type="InterPro" id="IPR020846">
    <property type="entry name" value="MFS_dom"/>
</dbReference>
<keyword evidence="4 5" id="KW-0472">Membrane</keyword>
<feature type="transmembrane region" description="Helical" evidence="5">
    <location>
        <begin position="345"/>
        <end position="364"/>
    </location>
</feature>